<dbReference type="OrthoDB" id="9804656at2"/>
<protein>
    <submittedName>
        <fullName evidence="2">SCP2 sterol-binding domain-containing protein</fullName>
    </submittedName>
</protein>
<dbReference type="SUPFAM" id="SSF55718">
    <property type="entry name" value="SCP-like"/>
    <property type="match status" value="1"/>
</dbReference>
<dbReference type="RefSeq" id="WP_070088695.1">
    <property type="nucleotide sequence ID" value="NZ_CABMJS010000016.1"/>
</dbReference>
<evidence type="ECO:0000259" key="1">
    <source>
        <dbReference type="Pfam" id="PF02036"/>
    </source>
</evidence>
<proteinExistence type="predicted"/>
<dbReference type="EMBL" id="DYXE01000023">
    <property type="protein sequence ID" value="HJH49073.1"/>
    <property type="molecule type" value="Genomic_DNA"/>
</dbReference>
<dbReference type="Proteomes" id="UP000813420">
    <property type="component" value="Unassembled WGS sequence"/>
</dbReference>
<dbReference type="AlphaFoldDB" id="A0A9D2VWM0"/>
<gene>
    <name evidence="2" type="ORF">K8V39_02280</name>
</gene>
<dbReference type="Pfam" id="PF02036">
    <property type="entry name" value="SCP2"/>
    <property type="match status" value="1"/>
</dbReference>
<dbReference type="GO" id="GO:0005829">
    <property type="term" value="C:cytosol"/>
    <property type="evidence" value="ECO:0007669"/>
    <property type="project" value="TreeGrafter"/>
</dbReference>
<reference evidence="2" key="1">
    <citation type="journal article" date="2021" name="PeerJ">
        <title>Extensive microbial diversity within the chicken gut microbiome revealed by metagenomics and culture.</title>
        <authorList>
            <person name="Gilroy R."/>
            <person name="Ravi A."/>
            <person name="Getino M."/>
            <person name="Pursley I."/>
            <person name="Horton D.L."/>
            <person name="Alikhan N.F."/>
            <person name="Baker D."/>
            <person name="Gharbi K."/>
            <person name="Hall N."/>
            <person name="Watson M."/>
            <person name="Adriaenssens E.M."/>
            <person name="Foster-Nyarko E."/>
            <person name="Jarju S."/>
            <person name="Secka A."/>
            <person name="Antonio M."/>
            <person name="Oren A."/>
            <person name="Chaudhuri R.R."/>
            <person name="La Ragione R."/>
            <person name="Hildebrand F."/>
            <person name="Pallen M.J."/>
        </authorList>
    </citation>
    <scope>NUCLEOTIDE SEQUENCE</scope>
    <source>
        <strain evidence="2">USAMLcec4-12693</strain>
    </source>
</reference>
<comment type="caution">
    <text evidence="2">The sequence shown here is derived from an EMBL/GenBank/DDBJ whole genome shotgun (WGS) entry which is preliminary data.</text>
</comment>
<organism evidence="2 3">
    <name type="scientific">Merdimonas faecis</name>
    <dbReference type="NCBI Taxonomy" id="1653435"/>
    <lineage>
        <taxon>Bacteria</taxon>
        <taxon>Bacillati</taxon>
        <taxon>Bacillota</taxon>
        <taxon>Clostridia</taxon>
        <taxon>Lachnospirales</taxon>
        <taxon>Lachnospiraceae</taxon>
        <taxon>Merdimonas</taxon>
    </lineage>
</organism>
<dbReference type="InterPro" id="IPR003033">
    <property type="entry name" value="SCP2_sterol-bd_dom"/>
</dbReference>
<name>A0A9D2VWM0_9FIRM</name>
<feature type="domain" description="SCP2" evidence="1">
    <location>
        <begin position="28"/>
        <end position="105"/>
    </location>
</feature>
<dbReference type="PANTHER" id="PTHR10094:SF25">
    <property type="entry name" value="SCP2 STEROL-BINDING DOMAIN-CONTAINING PROTEIN 1"/>
    <property type="match status" value="1"/>
</dbReference>
<accession>A0A9D2VWM0</accession>
<evidence type="ECO:0000313" key="2">
    <source>
        <dbReference type="EMBL" id="HJH49073.1"/>
    </source>
</evidence>
<dbReference type="InterPro" id="IPR036527">
    <property type="entry name" value="SCP2_sterol-bd_dom_sf"/>
</dbReference>
<evidence type="ECO:0000313" key="3">
    <source>
        <dbReference type="Proteomes" id="UP000813420"/>
    </source>
</evidence>
<sequence>MTYAEFFSEIKGRFMEADVSGIREHLAYQFNITGEAEGIFYIEVKEGKLYVEPYEYYDRDAMFICSAQTLRKIADGEMDPILAVTLRKLRVEGNIDKALKLKSLIESHKK</sequence>
<dbReference type="PANTHER" id="PTHR10094">
    <property type="entry name" value="STEROL CARRIER PROTEIN 2 SCP-2 FAMILY PROTEIN"/>
    <property type="match status" value="1"/>
</dbReference>
<dbReference type="Gene3D" id="3.30.1050.10">
    <property type="entry name" value="SCP2 sterol-binding domain"/>
    <property type="match status" value="1"/>
</dbReference>
<reference evidence="2" key="2">
    <citation type="submission" date="2021-09" db="EMBL/GenBank/DDBJ databases">
        <authorList>
            <person name="Gilroy R."/>
        </authorList>
    </citation>
    <scope>NUCLEOTIDE SEQUENCE</scope>
    <source>
        <strain evidence="2">USAMLcec4-12693</strain>
    </source>
</reference>